<dbReference type="Proteomes" id="UP000823922">
    <property type="component" value="Unassembled WGS sequence"/>
</dbReference>
<accession>A0A9D2TS88</accession>
<reference evidence="1" key="1">
    <citation type="journal article" date="2021" name="PeerJ">
        <title>Extensive microbial diversity within the chicken gut microbiome revealed by metagenomics and culture.</title>
        <authorList>
            <person name="Gilroy R."/>
            <person name="Ravi A."/>
            <person name="Getino M."/>
            <person name="Pursley I."/>
            <person name="Horton D.L."/>
            <person name="Alikhan N.F."/>
            <person name="Baker D."/>
            <person name="Gharbi K."/>
            <person name="Hall N."/>
            <person name="Watson M."/>
            <person name="Adriaenssens E.M."/>
            <person name="Foster-Nyarko E."/>
            <person name="Jarju S."/>
            <person name="Secka A."/>
            <person name="Antonio M."/>
            <person name="Oren A."/>
            <person name="Chaudhuri R.R."/>
            <person name="La Ragione R."/>
            <person name="Hildebrand F."/>
            <person name="Pallen M.J."/>
        </authorList>
    </citation>
    <scope>NUCLEOTIDE SEQUENCE</scope>
    <source>
        <strain evidence="1">ChiBcec1-1630</strain>
    </source>
</reference>
<evidence type="ECO:0008006" key="3">
    <source>
        <dbReference type="Google" id="ProtNLM"/>
    </source>
</evidence>
<dbReference type="Gene3D" id="2.40.30.200">
    <property type="match status" value="1"/>
</dbReference>
<name>A0A9D2TS88_9FIRM</name>
<protein>
    <recommendedName>
        <fullName evidence="3">Phage tail protein</fullName>
    </recommendedName>
</protein>
<sequence>MQRQPILTNRDLSLFELKTRLVRNYLTFAGKNSKDFLLYISAPGVYDSPEADVELTSVPGKNGDIIRENAKSGQRRFKNIDITYDAFFFDSLPARTAAVKSWLLSPVGYQVLHDTYDPDFFRMAFCKDAVSFETKGKKGASMELTFHCQPQRWSIEGQKKVKLLRPGVIRNPYEFPSKPILRAYGSGEAKLYVGTELITINAMEGYVDLNCETHNAYNSSGFCNDTIKSEDFPELLPGRNNISWTGGISYVEVTPRWWTL</sequence>
<evidence type="ECO:0000313" key="2">
    <source>
        <dbReference type="Proteomes" id="UP000823922"/>
    </source>
</evidence>
<reference evidence="1" key="2">
    <citation type="submission" date="2021-04" db="EMBL/GenBank/DDBJ databases">
        <authorList>
            <person name="Gilroy R."/>
        </authorList>
    </citation>
    <scope>NUCLEOTIDE SEQUENCE</scope>
    <source>
        <strain evidence="1">ChiBcec1-1630</strain>
    </source>
</reference>
<gene>
    <name evidence="1" type="ORF">H9926_06490</name>
</gene>
<proteinExistence type="predicted"/>
<dbReference type="AlphaFoldDB" id="A0A9D2TS88"/>
<evidence type="ECO:0000313" key="1">
    <source>
        <dbReference type="EMBL" id="HJC87643.1"/>
    </source>
</evidence>
<dbReference type="EMBL" id="DWVS01000160">
    <property type="protein sequence ID" value="HJC87643.1"/>
    <property type="molecule type" value="Genomic_DNA"/>
</dbReference>
<comment type="caution">
    <text evidence="1">The sequence shown here is derived from an EMBL/GenBank/DDBJ whole genome shotgun (WGS) entry which is preliminary data.</text>
</comment>
<organism evidence="1 2">
    <name type="scientific">Candidatus Eisenbergiella intestinigallinarum</name>
    <dbReference type="NCBI Taxonomy" id="2838549"/>
    <lineage>
        <taxon>Bacteria</taxon>
        <taxon>Bacillati</taxon>
        <taxon>Bacillota</taxon>
        <taxon>Clostridia</taxon>
        <taxon>Lachnospirales</taxon>
        <taxon>Lachnospiraceae</taxon>
        <taxon>Eisenbergiella</taxon>
    </lineage>
</organism>